<accession>A0AAV4VD61</accession>
<protein>
    <submittedName>
        <fullName evidence="1">Uncharacterized protein</fullName>
    </submittedName>
</protein>
<evidence type="ECO:0000313" key="2">
    <source>
        <dbReference type="Proteomes" id="UP001054945"/>
    </source>
</evidence>
<dbReference type="AlphaFoldDB" id="A0AAV4VD61"/>
<proteinExistence type="predicted"/>
<reference evidence="1 2" key="1">
    <citation type="submission" date="2021-06" db="EMBL/GenBank/DDBJ databases">
        <title>Caerostris extrusa draft genome.</title>
        <authorList>
            <person name="Kono N."/>
            <person name="Arakawa K."/>
        </authorList>
    </citation>
    <scope>NUCLEOTIDE SEQUENCE [LARGE SCALE GENOMIC DNA]</scope>
</reference>
<evidence type="ECO:0000313" key="1">
    <source>
        <dbReference type="EMBL" id="GIY68018.1"/>
    </source>
</evidence>
<name>A0AAV4VD61_CAEEX</name>
<sequence>MQTAFARFASGPIRCLSLDNEVKVLPSCAKCRLDSASRAPSGLCERHQSGGFEKGGGCSRDSWPTVLDQLGLVTATNNSRIFQYKCRFQFFWAVIFHLSRVEIFPLHCFLRERRCKNTSRYSNEMVSRRSGERVLLLLLSISIKAAVGVSARSSPLCSGFLAAVDTNAGGID</sequence>
<keyword evidence="2" id="KW-1185">Reference proteome</keyword>
<dbReference type="EMBL" id="BPLR01014313">
    <property type="protein sequence ID" value="GIY68018.1"/>
    <property type="molecule type" value="Genomic_DNA"/>
</dbReference>
<gene>
    <name evidence="1" type="ORF">CEXT_116401</name>
</gene>
<dbReference type="Proteomes" id="UP001054945">
    <property type="component" value="Unassembled WGS sequence"/>
</dbReference>
<organism evidence="1 2">
    <name type="scientific">Caerostris extrusa</name>
    <name type="common">Bark spider</name>
    <name type="synonym">Caerostris bankana</name>
    <dbReference type="NCBI Taxonomy" id="172846"/>
    <lineage>
        <taxon>Eukaryota</taxon>
        <taxon>Metazoa</taxon>
        <taxon>Ecdysozoa</taxon>
        <taxon>Arthropoda</taxon>
        <taxon>Chelicerata</taxon>
        <taxon>Arachnida</taxon>
        <taxon>Araneae</taxon>
        <taxon>Araneomorphae</taxon>
        <taxon>Entelegynae</taxon>
        <taxon>Araneoidea</taxon>
        <taxon>Araneidae</taxon>
        <taxon>Caerostris</taxon>
    </lineage>
</organism>
<comment type="caution">
    <text evidence="1">The sequence shown here is derived from an EMBL/GenBank/DDBJ whole genome shotgun (WGS) entry which is preliminary data.</text>
</comment>